<dbReference type="GO" id="GO:0015074">
    <property type="term" value="P:DNA integration"/>
    <property type="evidence" value="ECO:0007669"/>
    <property type="project" value="InterPro"/>
</dbReference>
<feature type="domain" description="Integrase catalytic" evidence="1">
    <location>
        <begin position="811"/>
        <end position="996"/>
    </location>
</feature>
<dbReference type="SUPFAM" id="SSF53098">
    <property type="entry name" value="Ribonuclease H-like"/>
    <property type="match status" value="1"/>
</dbReference>
<dbReference type="PANTHER" id="PTHR47331">
    <property type="entry name" value="PHD-TYPE DOMAIN-CONTAINING PROTEIN"/>
    <property type="match status" value="1"/>
</dbReference>
<evidence type="ECO:0000313" key="2">
    <source>
        <dbReference type="Proteomes" id="UP000095285"/>
    </source>
</evidence>
<keyword evidence="2" id="KW-1185">Reference proteome</keyword>
<dbReference type="InterPro" id="IPR043128">
    <property type="entry name" value="Rev_trsase/Diguanyl_cyclase"/>
</dbReference>
<dbReference type="InterPro" id="IPR001584">
    <property type="entry name" value="Integrase_cat-core"/>
</dbReference>
<dbReference type="Pfam" id="PF00078">
    <property type="entry name" value="RVT_1"/>
    <property type="match status" value="1"/>
</dbReference>
<dbReference type="PANTHER" id="PTHR47331:SF1">
    <property type="entry name" value="GAG-LIKE PROTEIN"/>
    <property type="match status" value="1"/>
</dbReference>
<dbReference type="InterPro" id="IPR036397">
    <property type="entry name" value="RNaseH_sf"/>
</dbReference>
<evidence type="ECO:0000259" key="1">
    <source>
        <dbReference type="PROSITE" id="PS50994"/>
    </source>
</evidence>
<dbReference type="Gene3D" id="3.30.420.10">
    <property type="entry name" value="Ribonuclease H-like superfamily/Ribonuclease H"/>
    <property type="match status" value="1"/>
</dbReference>
<dbReference type="Gene3D" id="1.10.340.70">
    <property type="match status" value="1"/>
</dbReference>
<dbReference type="GO" id="GO:0042575">
    <property type="term" value="C:DNA polymerase complex"/>
    <property type="evidence" value="ECO:0007669"/>
    <property type="project" value="UniProtKB-ARBA"/>
</dbReference>
<dbReference type="Proteomes" id="UP000095285">
    <property type="component" value="Unassembled WGS sequence"/>
</dbReference>
<dbReference type="Gene3D" id="3.30.70.270">
    <property type="match status" value="1"/>
</dbReference>
<dbReference type="InterPro" id="IPR041588">
    <property type="entry name" value="Integrase_H2C2"/>
</dbReference>
<evidence type="ECO:0000313" key="3">
    <source>
        <dbReference type="WBParaSite" id="EN70_4776"/>
    </source>
</evidence>
<name>A0A1I7VPC7_LOALO</name>
<dbReference type="Gene3D" id="3.10.10.10">
    <property type="entry name" value="HIV Type 1 Reverse Transcriptase, subunit A, domain 1"/>
    <property type="match status" value="1"/>
</dbReference>
<dbReference type="InterPro" id="IPR000477">
    <property type="entry name" value="RT_dom"/>
</dbReference>
<dbReference type="Pfam" id="PF05380">
    <property type="entry name" value="Peptidase_A17"/>
    <property type="match status" value="1"/>
</dbReference>
<reference evidence="3" key="2">
    <citation type="submission" date="2016-11" db="UniProtKB">
        <authorList>
            <consortium name="WormBaseParasite"/>
        </authorList>
    </citation>
    <scope>IDENTIFICATION</scope>
</reference>
<dbReference type="InterPro" id="IPR008042">
    <property type="entry name" value="Retrotrans_Pao"/>
</dbReference>
<proteinExistence type="predicted"/>
<dbReference type="SUPFAM" id="SSF56672">
    <property type="entry name" value="DNA/RNA polymerases"/>
    <property type="match status" value="1"/>
</dbReference>
<organism evidence="2 3">
    <name type="scientific">Loa loa</name>
    <name type="common">Eye worm</name>
    <name type="synonym">Filaria loa</name>
    <dbReference type="NCBI Taxonomy" id="7209"/>
    <lineage>
        <taxon>Eukaryota</taxon>
        <taxon>Metazoa</taxon>
        <taxon>Ecdysozoa</taxon>
        <taxon>Nematoda</taxon>
        <taxon>Chromadorea</taxon>
        <taxon>Rhabditida</taxon>
        <taxon>Spirurina</taxon>
        <taxon>Spiruromorpha</taxon>
        <taxon>Filarioidea</taxon>
        <taxon>Onchocercidae</taxon>
        <taxon>Loa</taxon>
    </lineage>
</organism>
<accession>A0A1I7VPC7</accession>
<protein>
    <submittedName>
        <fullName evidence="3">Integrase catalytic domain-containing protein</fullName>
    </submittedName>
</protein>
<reference evidence="2" key="1">
    <citation type="submission" date="2012-04" db="EMBL/GenBank/DDBJ databases">
        <title>The Genome Sequence of Loa loa.</title>
        <authorList>
            <consortium name="The Broad Institute Genome Sequencing Platform"/>
            <consortium name="Broad Institute Genome Sequencing Center for Infectious Disease"/>
            <person name="Nutman T.B."/>
            <person name="Fink D.L."/>
            <person name="Russ C."/>
            <person name="Young S."/>
            <person name="Zeng Q."/>
            <person name="Gargeya S."/>
            <person name="Alvarado L."/>
            <person name="Berlin A."/>
            <person name="Chapman S.B."/>
            <person name="Chen Z."/>
            <person name="Freedman E."/>
            <person name="Gellesch M."/>
            <person name="Goldberg J."/>
            <person name="Griggs A."/>
            <person name="Gujja S."/>
            <person name="Heilman E.R."/>
            <person name="Heiman D."/>
            <person name="Howarth C."/>
            <person name="Mehta T."/>
            <person name="Neiman D."/>
            <person name="Pearson M."/>
            <person name="Roberts A."/>
            <person name="Saif S."/>
            <person name="Shea T."/>
            <person name="Shenoy N."/>
            <person name="Sisk P."/>
            <person name="Stolte C."/>
            <person name="Sykes S."/>
            <person name="White J."/>
            <person name="Yandava C."/>
            <person name="Haas B."/>
            <person name="Henn M.R."/>
            <person name="Nusbaum C."/>
            <person name="Birren B."/>
        </authorList>
    </citation>
    <scope>NUCLEOTIDE SEQUENCE [LARGE SCALE GENOMIC DNA]</scope>
</reference>
<dbReference type="WBParaSite" id="EN70_4776">
    <property type="protein sequence ID" value="EN70_4776"/>
    <property type="gene ID" value="EN70_4776"/>
</dbReference>
<dbReference type="AlphaFoldDB" id="A0A1I7VPC7"/>
<dbReference type="STRING" id="7209.A0A1I7VPC7"/>
<dbReference type="Pfam" id="PF17921">
    <property type="entry name" value="Integrase_H2C2"/>
    <property type="match status" value="1"/>
</dbReference>
<dbReference type="InterPro" id="IPR012337">
    <property type="entry name" value="RNaseH-like_sf"/>
</dbReference>
<sequence>MLVQSKVGPMIVGSGDIDKLCKDRIYPKEVTCAVNANFNSELEKFWKLEMIGIQEPPTADDEDQALTYYKRTILKENGRYEVRWPWKNSIQKLSDNYGLCIGRLKSLVTRLRNRSMFPAYHMTIMEQLNSGIIEEVSPNDEVGVIHYLPHHEVLTLSKNTTKLRIVYDASAHQKGFKSLNDVLHRGPVMLPDLVGVLLRFRMMKIVITADVEKTLLQIGLQPEDRNSTRFLWLKEIEKEVNEENIKCYRFKRVPFGVISSPFLLAATLIHHLEDQADTTALEIRKNLYVDNITLSADSTEDALYKYEEIKGIFAEALMNVREFLSNDQEFKKIPECDLNKGHIGNFLGLLWSHEKDIISVTLKPWMGKNLTKRTILQFIASQYDPLGFLVPVLVKFKLLIQHLWKENISWDQSLCEADQQQWKKLIAEWPANVIDLPRYVVEPAEQAEFHVFTDASMGAYSAAVYIRNPKNGSNSAKSFLLYAKSRIAPIKGITIPKLELLSVLIGVRAAQFVVKQLNIISYHVTVWSDSKCALFWITNYTKLLPRFIQNRIEEIRNSKYEVRYTPGEHNPADIATRGLAPIKLRKSEQWWKGPRWLEKERSEWPKSEFHYEESDEFQQAIIAKITEANFNSFNNDPIQFINANRFSKWIRLLRSTVWALRFIKQTHKGELSWLESLSMPNTQMTKCDYDLAERMLIKQAQSQDLTDEEKDKWSLYQHKNDKLWRSSSCLGYSELDEESKYPIYLPKTNRITELIIQQQHEKLHHAGIAHTLTELRRRFWIPKGRAAIKRIISRCMTCRRWNAKPFKLPPMPNLPESRVKRSRTFEQVGLDYLGPLSTKTNVGIEKRWIALFTCFTTRAVHLEMAENLSAENFLHILRRFVARRGYPKLVLSDNASQFQVVFNTIMEENSNFLAERGMAWKNTIPRAPWSGGVYERLIGLTKRALRRAIGRKLLKEGELITLIAEIEGILNTRPLTYVGFEDYNIIRPIDFISPTASLDIPIDTEQDRDEYIPYIPKTRDKLVDYWTNTLKTLDVFLETLER</sequence>
<dbReference type="CDD" id="cd01644">
    <property type="entry name" value="RT_pepA17"/>
    <property type="match status" value="1"/>
</dbReference>
<dbReference type="PROSITE" id="PS50994">
    <property type="entry name" value="INTEGRASE"/>
    <property type="match status" value="1"/>
</dbReference>
<dbReference type="GO" id="GO:0003676">
    <property type="term" value="F:nucleic acid binding"/>
    <property type="evidence" value="ECO:0007669"/>
    <property type="project" value="InterPro"/>
</dbReference>
<dbReference type="InterPro" id="IPR043502">
    <property type="entry name" value="DNA/RNA_pol_sf"/>
</dbReference>